<keyword evidence="2" id="KW-1185">Reference proteome</keyword>
<sequence length="193" mass="22041">MLKQTITAPEQVDLTSIDFPDIRWLHGVFYCNSSGSGRDKKYHPWSGVKTDLGEIEEKAWCQIAEALINRKGESALLKSLIEWETNHNYAHASKEVVRKEALQLHVARLFDNPLWVHFVPFNRQYRPEVLETAHLVTVVNECCNTPGEVTQEQVDQSANGMIACPCCGRWSPFHCVEQAENEENKLGMEMMPQ</sequence>
<name>A0A926IH34_9FIRM</name>
<gene>
    <name evidence="1" type="ORF">H8705_04720</name>
</gene>
<evidence type="ECO:0000313" key="2">
    <source>
        <dbReference type="Proteomes" id="UP000623678"/>
    </source>
</evidence>
<evidence type="ECO:0000313" key="1">
    <source>
        <dbReference type="EMBL" id="MBC8584881.1"/>
    </source>
</evidence>
<dbReference type="EMBL" id="JACRTD010000003">
    <property type="protein sequence ID" value="MBC8584881.1"/>
    <property type="molecule type" value="Genomic_DNA"/>
</dbReference>
<dbReference type="AlphaFoldDB" id="A0A926IH34"/>
<proteinExistence type="predicted"/>
<dbReference type="Proteomes" id="UP000623678">
    <property type="component" value="Unassembled WGS sequence"/>
</dbReference>
<accession>A0A926IH34</accession>
<comment type="caution">
    <text evidence="1">The sequence shown here is derived from an EMBL/GenBank/DDBJ whole genome shotgun (WGS) entry which is preliminary data.</text>
</comment>
<reference evidence="1" key="1">
    <citation type="submission" date="2020-08" db="EMBL/GenBank/DDBJ databases">
        <title>Genome public.</title>
        <authorList>
            <person name="Liu C."/>
            <person name="Sun Q."/>
        </authorList>
    </citation>
    <scope>NUCLEOTIDE SEQUENCE</scope>
    <source>
        <strain evidence="1">NSJ-64</strain>
    </source>
</reference>
<protein>
    <submittedName>
        <fullName evidence="1">Uncharacterized protein</fullName>
    </submittedName>
</protein>
<organism evidence="1 2">
    <name type="scientific">Youxingia wuxianensis</name>
    <dbReference type="NCBI Taxonomy" id="2763678"/>
    <lineage>
        <taxon>Bacteria</taxon>
        <taxon>Bacillati</taxon>
        <taxon>Bacillota</taxon>
        <taxon>Clostridia</taxon>
        <taxon>Eubacteriales</taxon>
        <taxon>Oscillospiraceae</taxon>
        <taxon>Youxingia</taxon>
    </lineage>
</organism>